<proteinExistence type="predicted"/>
<keyword evidence="3" id="KW-1185">Reference proteome</keyword>
<dbReference type="AlphaFoldDB" id="A0A7V7PT12"/>
<evidence type="ECO:0000313" key="2">
    <source>
        <dbReference type="EMBL" id="KAB0682804.1"/>
    </source>
</evidence>
<gene>
    <name evidence="2" type="ORF">F6X38_01605</name>
</gene>
<evidence type="ECO:0000313" key="3">
    <source>
        <dbReference type="Proteomes" id="UP000432089"/>
    </source>
</evidence>
<protein>
    <submittedName>
        <fullName evidence="2">Uncharacterized protein</fullName>
    </submittedName>
</protein>
<evidence type="ECO:0000256" key="1">
    <source>
        <dbReference type="SAM" id="MobiDB-lite"/>
    </source>
</evidence>
<sequence>MSNLPTHPGTDVPEPELPGQSDDDAVGRPLPDEPNEDTPTPDIPGAPGPDVVSPEPSKPL</sequence>
<name>A0A7V7PT12_9HYPH</name>
<comment type="caution">
    <text evidence="2">The sequence shown here is derived from an EMBL/GenBank/DDBJ whole genome shotgun (WGS) entry which is preliminary data.</text>
</comment>
<reference evidence="2 3" key="1">
    <citation type="submission" date="2019-09" db="EMBL/GenBank/DDBJ databases">
        <title>YIM 132180 draft genome.</title>
        <authorList>
            <person name="Zhang K."/>
        </authorList>
    </citation>
    <scope>NUCLEOTIDE SEQUENCE [LARGE SCALE GENOMIC DNA]</scope>
    <source>
        <strain evidence="2 3">YIM 132180</strain>
    </source>
</reference>
<dbReference type="EMBL" id="VZDO01000001">
    <property type="protein sequence ID" value="KAB0682804.1"/>
    <property type="molecule type" value="Genomic_DNA"/>
</dbReference>
<accession>A0A7V7PT12</accession>
<organism evidence="2 3">
    <name type="scientific">Plantimonas leprariae</name>
    <dbReference type="NCBI Taxonomy" id="2615207"/>
    <lineage>
        <taxon>Bacteria</taxon>
        <taxon>Pseudomonadati</taxon>
        <taxon>Pseudomonadota</taxon>
        <taxon>Alphaproteobacteria</taxon>
        <taxon>Hyphomicrobiales</taxon>
        <taxon>Aurantimonadaceae</taxon>
        <taxon>Plantimonas</taxon>
    </lineage>
</organism>
<feature type="region of interest" description="Disordered" evidence="1">
    <location>
        <begin position="1"/>
        <end position="60"/>
    </location>
</feature>
<dbReference type="Proteomes" id="UP000432089">
    <property type="component" value="Unassembled WGS sequence"/>
</dbReference>
<dbReference type="RefSeq" id="WP_150967775.1">
    <property type="nucleotide sequence ID" value="NZ_VZDO01000001.1"/>
</dbReference>